<dbReference type="PROSITE" id="PS50048">
    <property type="entry name" value="ZN2_CY6_FUNGAL_2"/>
    <property type="match status" value="1"/>
</dbReference>
<dbReference type="CDD" id="cd00067">
    <property type="entry name" value="GAL4"/>
    <property type="match status" value="1"/>
</dbReference>
<feature type="region of interest" description="Disordered" evidence="2">
    <location>
        <begin position="197"/>
        <end position="224"/>
    </location>
</feature>
<dbReference type="InterPro" id="IPR050797">
    <property type="entry name" value="Carb_Metab_Trans_Reg"/>
</dbReference>
<evidence type="ECO:0000313" key="5">
    <source>
        <dbReference type="Proteomes" id="UP000815677"/>
    </source>
</evidence>
<dbReference type="InterPro" id="IPR001138">
    <property type="entry name" value="Zn2Cys6_DnaBD"/>
</dbReference>
<keyword evidence="1" id="KW-0539">Nucleus</keyword>
<feature type="compositionally biased region" description="Low complexity" evidence="2">
    <location>
        <begin position="166"/>
        <end position="184"/>
    </location>
</feature>
<dbReference type="PANTHER" id="PTHR31668">
    <property type="entry name" value="GLUCOSE TRANSPORT TRANSCRIPTION REGULATOR RGT1-RELATED-RELATED"/>
    <property type="match status" value="1"/>
</dbReference>
<accession>A0ABQ0LD13</accession>
<reference evidence="4" key="1">
    <citation type="submission" date="2014-09" db="EMBL/GenBank/DDBJ databases">
        <title>Genome sequence of the luminous mushroom Mycena chlorophos for searching fungal bioluminescence genes.</title>
        <authorList>
            <person name="Tanaka Y."/>
            <person name="Kasuga D."/>
            <person name="Oba Y."/>
            <person name="Hase S."/>
            <person name="Sato K."/>
            <person name="Oba Y."/>
            <person name="Sakakibara Y."/>
        </authorList>
    </citation>
    <scope>NUCLEOTIDE SEQUENCE</scope>
</reference>
<dbReference type="PROSITE" id="PS00463">
    <property type="entry name" value="ZN2_CY6_FUNGAL_1"/>
    <property type="match status" value="1"/>
</dbReference>
<gene>
    <name evidence="4" type="ORF">MCHLO_06361</name>
</gene>
<dbReference type="Pfam" id="PF00172">
    <property type="entry name" value="Zn_clus"/>
    <property type="match status" value="1"/>
</dbReference>
<keyword evidence="5" id="KW-1185">Reference proteome</keyword>
<name>A0ABQ0LD13_MYCCL</name>
<feature type="region of interest" description="Disordered" evidence="2">
    <location>
        <begin position="87"/>
        <end position="184"/>
    </location>
</feature>
<evidence type="ECO:0000259" key="3">
    <source>
        <dbReference type="PROSITE" id="PS50048"/>
    </source>
</evidence>
<evidence type="ECO:0000313" key="4">
    <source>
        <dbReference type="EMBL" id="GAT48998.1"/>
    </source>
</evidence>
<sequence length="355" mass="38795">MEARPRPLPTNADADRSPLSAIGSSDVDAPVRVTRACSNCRRAKTKCVASSRNGPCIRCCLSHFECVYEPTQRQRQRQWQYRFGTSGPGSALVQTHAHHGRRRLPAPTQPSPSHVGPVAVAAATPLRPSSPASRRRGYHNGTLSSRSISAEPPSPGRVLRTRRLSRGSSSFSAGSSTESLELSFSNSSSVESLEMSAPSWSARHHDSPHEQLSTTSYPRPQASPAWLPAESRQFINTSLAAEAIQLPEQAFAIYGGQPHPYWQLPRPRADEPRHRFPGLPQMPVGVDDDLLSQLNMLQQEMAWGSEPYTSSGGYTQTPNPQMGSGIEDAYALGASNWLAMNADQYYDHTMSAPRP</sequence>
<proteinExistence type="predicted"/>
<feature type="region of interest" description="Disordered" evidence="2">
    <location>
        <begin position="1"/>
        <end position="25"/>
    </location>
</feature>
<protein>
    <recommendedName>
        <fullName evidence="3">Zn(2)-C6 fungal-type domain-containing protein</fullName>
    </recommendedName>
</protein>
<evidence type="ECO:0000256" key="1">
    <source>
        <dbReference type="ARBA" id="ARBA00023242"/>
    </source>
</evidence>
<dbReference type="EMBL" id="DF845184">
    <property type="protein sequence ID" value="GAT48998.1"/>
    <property type="molecule type" value="Genomic_DNA"/>
</dbReference>
<dbReference type="SUPFAM" id="SSF57701">
    <property type="entry name" value="Zn2/Cys6 DNA-binding domain"/>
    <property type="match status" value="1"/>
</dbReference>
<dbReference type="Proteomes" id="UP000815677">
    <property type="component" value="Unassembled WGS sequence"/>
</dbReference>
<organism evidence="4 5">
    <name type="scientific">Mycena chlorophos</name>
    <name type="common">Agaric fungus</name>
    <name type="synonym">Agaricus chlorophos</name>
    <dbReference type="NCBI Taxonomy" id="658473"/>
    <lineage>
        <taxon>Eukaryota</taxon>
        <taxon>Fungi</taxon>
        <taxon>Dikarya</taxon>
        <taxon>Basidiomycota</taxon>
        <taxon>Agaricomycotina</taxon>
        <taxon>Agaricomycetes</taxon>
        <taxon>Agaricomycetidae</taxon>
        <taxon>Agaricales</taxon>
        <taxon>Marasmiineae</taxon>
        <taxon>Mycenaceae</taxon>
        <taxon>Mycena</taxon>
    </lineage>
</organism>
<evidence type="ECO:0000256" key="2">
    <source>
        <dbReference type="SAM" id="MobiDB-lite"/>
    </source>
</evidence>
<feature type="domain" description="Zn(2)-C6 fungal-type" evidence="3">
    <location>
        <begin position="36"/>
        <end position="68"/>
    </location>
</feature>
<feature type="compositionally biased region" description="Low complexity" evidence="2">
    <location>
        <begin position="121"/>
        <end position="132"/>
    </location>
</feature>
<dbReference type="Gene3D" id="4.10.240.10">
    <property type="entry name" value="Zn(2)-C6 fungal-type DNA-binding domain"/>
    <property type="match status" value="1"/>
</dbReference>
<dbReference type="SMART" id="SM00066">
    <property type="entry name" value="GAL4"/>
    <property type="match status" value="1"/>
</dbReference>
<dbReference type="InterPro" id="IPR036864">
    <property type="entry name" value="Zn2-C6_fun-type_DNA-bd_sf"/>
</dbReference>